<reference evidence="2" key="1">
    <citation type="submission" date="2022-08" db="EMBL/GenBank/DDBJ databases">
        <title>Microvirga terrae sp. nov., isolated from soil.</title>
        <authorList>
            <person name="Kim K.H."/>
            <person name="Seo Y.L."/>
            <person name="Kim J.M."/>
            <person name="Lee J.K."/>
            <person name="Han D.M."/>
            <person name="Jeon C.O."/>
        </authorList>
    </citation>
    <scope>NUCLEOTIDE SEQUENCE</scope>
    <source>
        <strain evidence="2">R24</strain>
    </source>
</reference>
<accession>A0ABY5RRI8</accession>
<sequence length="360" mass="38952">MAGITRIADVTGLDRLNIPVAVVTRPNSRGFSVSQGKGLDFTGAKVSGAMEGLESFHAERIDRPLYFLRWSELAGADRVVDLDRLPRLRNSLFHADKRIPWISATDLLSGRERLVPFELIHTDFSLPALPGTGCFPRSSNGLASGNSFSEAAVHGLCELIERDAYALYLWHPERGVRVDISTVSDSVLGSLVERVAKAGCSLIVRDITSDIGVPVFWATITGGDSAVTAAPAGGLGCHPDRVWACVRAITEAAQSRATRLSGARDDLTRRWFQPMNTSLASVPEHDVGALQTGQSFCGETIEDDLRWLLDRLNAKGFDSVLAVDLSRPEFGLPVLRLVVPGLEHPGDDAIPGPRAFVYDV</sequence>
<protein>
    <submittedName>
        <fullName evidence="2">YcaO-like family protein</fullName>
    </submittedName>
</protein>
<dbReference type="NCBIfam" id="TIGR00702">
    <property type="entry name" value="YcaO-type kinase domain"/>
    <property type="match status" value="1"/>
</dbReference>
<name>A0ABY5RRI8_9HYPH</name>
<keyword evidence="3" id="KW-1185">Reference proteome</keyword>
<dbReference type="InterPro" id="IPR003776">
    <property type="entry name" value="YcaO-like_dom"/>
</dbReference>
<gene>
    <name evidence="2" type="ORF">HPT29_020420</name>
</gene>
<dbReference type="Proteomes" id="UP001017257">
    <property type="component" value="Chromosome"/>
</dbReference>
<dbReference type="PANTHER" id="PTHR37809:SF1">
    <property type="entry name" value="RIBOSOMAL PROTEIN S12 METHYLTHIOTRANSFERASE ACCESSORY FACTOR YCAO"/>
    <property type="match status" value="1"/>
</dbReference>
<organism evidence="2 3">
    <name type="scientific">Microvirga terrae</name>
    <dbReference type="NCBI Taxonomy" id="2740529"/>
    <lineage>
        <taxon>Bacteria</taxon>
        <taxon>Pseudomonadati</taxon>
        <taxon>Pseudomonadota</taxon>
        <taxon>Alphaproteobacteria</taxon>
        <taxon>Hyphomicrobiales</taxon>
        <taxon>Methylobacteriaceae</taxon>
        <taxon>Microvirga</taxon>
    </lineage>
</organism>
<evidence type="ECO:0000313" key="3">
    <source>
        <dbReference type="Proteomes" id="UP001017257"/>
    </source>
</evidence>
<dbReference type="Gene3D" id="3.30.1330.230">
    <property type="match status" value="1"/>
</dbReference>
<evidence type="ECO:0000259" key="1">
    <source>
        <dbReference type="PROSITE" id="PS51664"/>
    </source>
</evidence>
<proteinExistence type="predicted"/>
<dbReference type="Pfam" id="PF02624">
    <property type="entry name" value="YcaO"/>
    <property type="match status" value="1"/>
</dbReference>
<evidence type="ECO:0000313" key="2">
    <source>
        <dbReference type="EMBL" id="UVF18822.1"/>
    </source>
</evidence>
<dbReference type="EMBL" id="CP102845">
    <property type="protein sequence ID" value="UVF18822.1"/>
    <property type="molecule type" value="Genomic_DNA"/>
</dbReference>
<feature type="domain" description="YcaO" evidence="1">
    <location>
        <begin position="36"/>
        <end position="360"/>
    </location>
</feature>
<dbReference type="PROSITE" id="PS51664">
    <property type="entry name" value="YCAO"/>
    <property type="match status" value="1"/>
</dbReference>
<dbReference type="PANTHER" id="PTHR37809">
    <property type="entry name" value="RIBOSOMAL PROTEIN S12 METHYLTHIOTRANSFERASE ACCESSORY FACTOR YCAO"/>
    <property type="match status" value="1"/>
</dbReference>
<dbReference type="RefSeq" id="WP_259060217.1">
    <property type="nucleotide sequence ID" value="NZ_CP102845.1"/>
</dbReference>